<dbReference type="eggNOG" id="COG4640">
    <property type="taxonomic scope" value="Bacteria"/>
</dbReference>
<dbReference type="Proteomes" id="UP000027442">
    <property type="component" value="Unassembled WGS sequence"/>
</dbReference>
<organism evidence="2 3">
    <name type="scientific">Hoylesella loescheii DSM 19665 = JCM 12249 = ATCC 15930</name>
    <dbReference type="NCBI Taxonomy" id="1122985"/>
    <lineage>
        <taxon>Bacteria</taxon>
        <taxon>Pseudomonadati</taxon>
        <taxon>Bacteroidota</taxon>
        <taxon>Bacteroidia</taxon>
        <taxon>Bacteroidales</taxon>
        <taxon>Prevotellaceae</taxon>
        <taxon>Hoylesella</taxon>
    </lineage>
</organism>
<dbReference type="Gene3D" id="1.20.58.1690">
    <property type="match status" value="1"/>
</dbReference>
<dbReference type="Pfam" id="PF13308">
    <property type="entry name" value="YARHG"/>
    <property type="match status" value="1"/>
</dbReference>
<dbReference type="HOGENOM" id="CLU_015670_1_0_10"/>
<protein>
    <recommendedName>
        <fullName evidence="1">YARHG domain-containing protein</fullName>
    </recommendedName>
</protein>
<sequence length="822" mass="93888">MQAILQGNGAHLIKTELPMRKTLLLIVFIALGMAVYADNNSKRVILPGKGKLDVERFNKEVNLKTDLSKLSLAELRILKNAFKAREGFIFKEADLRGIYGQTSWYDSIMWNRADNLNETLDENNPNDWGQRLPQLTIAEQTFLKKIEQQEKKILNNKAILPKGHVVNLDLLLNPYQLETFDPRLHAAMSRQGFAIVPERLQQLFHVYEKNDYSNFPSFVTTDLYLQLFHFYFDNILRDTEEKKLDSLVTAFSRGMFNRMTKLATTPSTGKQTKAAAAFCQAYFAVAIALSTGKTPAGVTAAYKQHVASEIKKVKASENTYSTFLGYTEVKYPYSLYRPRGHYSRSERIKHYFRTMMWLQSVPFGTDRPDQLKRAMLIAHVVGSDPQMKSAYNALFEPITFLFGEPDNITIMQVYDLMQGAAPEKVFVNEQWLNDIAKRIDEVGEKQTRIRPKVSLTSRNKINLMPQRYMPDAEVLNEMVDEKHKPTKRDVPSGLDVFAALGTSAAERILVEEQKEDKRWEGFLPTLKAMKQRMKEIDWNSSVANRWVDALAKMNKPVARAPYFMLTTQWEKKNLNTALASWAELKHDAILYAKQPMGAECGDAGPPEPIVKGYVEPNVPFWKKAVELMTQIDEVFKRYKINTPKMDATTERVKEMAEFLLRISEKELSADPILTDEEYQSIEIIGSTVENISLDLVRNDNQYLDGWDNVEGADKSVAVIADIYTANMSNNPVPSILYAGTGPAFVIYVAVPVGNELYLMRGAVLSYRELKQSTDQQRLTDEEWQEKLKTKPYLGVPKWMDEITVPLDNMPLDNEEMFYSSGC</sequence>
<comment type="caution">
    <text evidence="2">The sequence shown here is derived from an EMBL/GenBank/DDBJ whole genome shotgun (WGS) entry which is preliminary data.</text>
</comment>
<proteinExistence type="predicted"/>
<dbReference type="PATRIC" id="fig|1122985.7.peg.2830"/>
<evidence type="ECO:0000259" key="1">
    <source>
        <dbReference type="SMART" id="SM01324"/>
    </source>
</evidence>
<dbReference type="SMART" id="SM01325">
    <property type="entry name" value="DUF3160"/>
    <property type="match status" value="1"/>
</dbReference>
<dbReference type="InterPro" id="IPR025582">
    <property type="entry name" value="YARHG_dom"/>
</dbReference>
<accession>A0A069QN13</accession>
<evidence type="ECO:0000313" key="2">
    <source>
        <dbReference type="EMBL" id="KDR51216.1"/>
    </source>
</evidence>
<dbReference type="EMBL" id="JNGW01000118">
    <property type="protein sequence ID" value="KDR51216.1"/>
    <property type="molecule type" value="Genomic_DNA"/>
</dbReference>
<feature type="domain" description="YARHG" evidence="1">
    <location>
        <begin position="50"/>
        <end position="151"/>
    </location>
</feature>
<evidence type="ECO:0000313" key="3">
    <source>
        <dbReference type="Proteomes" id="UP000027442"/>
    </source>
</evidence>
<dbReference type="InterPro" id="IPR022601">
    <property type="entry name" value="DUF3160"/>
</dbReference>
<reference evidence="2 3" key="1">
    <citation type="submission" date="2013-08" db="EMBL/GenBank/DDBJ databases">
        <authorList>
            <person name="Weinstock G."/>
            <person name="Sodergren E."/>
            <person name="Wylie T."/>
            <person name="Fulton L."/>
            <person name="Fulton R."/>
            <person name="Fronick C."/>
            <person name="O'Laughlin M."/>
            <person name="Godfrey J."/>
            <person name="Miner T."/>
            <person name="Herter B."/>
            <person name="Appelbaum E."/>
            <person name="Cordes M."/>
            <person name="Lek S."/>
            <person name="Wollam A."/>
            <person name="Pepin K.H."/>
            <person name="Palsikar V.B."/>
            <person name="Mitreva M."/>
            <person name="Wilson R.K."/>
        </authorList>
    </citation>
    <scope>NUCLEOTIDE SEQUENCE [LARGE SCALE GENOMIC DNA]</scope>
    <source>
        <strain evidence="2 3">ATCC 15930</strain>
    </source>
</reference>
<dbReference type="Pfam" id="PF11369">
    <property type="entry name" value="DUF3160"/>
    <property type="match status" value="1"/>
</dbReference>
<dbReference type="InterPro" id="IPR038434">
    <property type="entry name" value="YARHG_sf"/>
</dbReference>
<dbReference type="AlphaFoldDB" id="A0A069QN13"/>
<gene>
    <name evidence="2" type="ORF">HMPREF1991_02734</name>
</gene>
<keyword evidence="3" id="KW-1185">Reference proteome</keyword>
<dbReference type="SMART" id="SM01324">
    <property type="entry name" value="YARHG"/>
    <property type="match status" value="1"/>
</dbReference>
<name>A0A069QN13_HOYLO</name>